<protein>
    <submittedName>
        <fullName evidence="2">Uncharacterized protein</fullName>
    </submittedName>
</protein>
<sequence length="89" mass="10097">MLRSDQQGSSGSKRNQLQADNEKRLEDYENISTAHSAVSPNPLNDDTDTSEDELEINYSQVNLKAKTQRAARDLINSDEEETQYSHIKI</sequence>
<organism evidence="2 3">
    <name type="scientific">Dissostichus mawsoni</name>
    <name type="common">Antarctic cod</name>
    <dbReference type="NCBI Taxonomy" id="36200"/>
    <lineage>
        <taxon>Eukaryota</taxon>
        <taxon>Metazoa</taxon>
        <taxon>Chordata</taxon>
        <taxon>Craniata</taxon>
        <taxon>Vertebrata</taxon>
        <taxon>Euteleostomi</taxon>
        <taxon>Actinopterygii</taxon>
        <taxon>Neopterygii</taxon>
        <taxon>Teleostei</taxon>
        <taxon>Neoteleostei</taxon>
        <taxon>Acanthomorphata</taxon>
        <taxon>Eupercaria</taxon>
        <taxon>Perciformes</taxon>
        <taxon>Notothenioidei</taxon>
        <taxon>Nototheniidae</taxon>
        <taxon>Dissostichus</taxon>
    </lineage>
</organism>
<dbReference type="Proteomes" id="UP000518266">
    <property type="component" value="Unassembled WGS sequence"/>
</dbReference>
<evidence type="ECO:0000256" key="1">
    <source>
        <dbReference type="SAM" id="MobiDB-lite"/>
    </source>
</evidence>
<keyword evidence="3" id="KW-1185">Reference proteome</keyword>
<name>A0A7J5XSD1_DISMA</name>
<gene>
    <name evidence="2" type="ORF">F7725_018184</name>
</gene>
<evidence type="ECO:0000313" key="2">
    <source>
        <dbReference type="EMBL" id="KAF3839467.1"/>
    </source>
</evidence>
<proteinExistence type="predicted"/>
<reference evidence="2 3" key="1">
    <citation type="submission" date="2020-03" db="EMBL/GenBank/DDBJ databases">
        <title>Dissostichus mawsoni Genome sequencing and assembly.</title>
        <authorList>
            <person name="Park H."/>
        </authorList>
    </citation>
    <scope>NUCLEOTIDE SEQUENCE [LARGE SCALE GENOMIC DNA]</scope>
    <source>
        <strain evidence="2">DM0001</strain>
        <tissue evidence="2">Muscle</tissue>
    </source>
</reference>
<feature type="region of interest" description="Disordered" evidence="1">
    <location>
        <begin position="1"/>
        <end position="50"/>
    </location>
</feature>
<feature type="compositionally biased region" description="Polar residues" evidence="1">
    <location>
        <begin position="1"/>
        <end position="19"/>
    </location>
</feature>
<feature type="compositionally biased region" description="Polar residues" evidence="1">
    <location>
        <begin position="30"/>
        <end position="44"/>
    </location>
</feature>
<dbReference type="AlphaFoldDB" id="A0A7J5XSD1"/>
<dbReference type="OrthoDB" id="10039395at2759"/>
<evidence type="ECO:0000313" key="3">
    <source>
        <dbReference type="Proteomes" id="UP000518266"/>
    </source>
</evidence>
<dbReference type="EMBL" id="JAAKFY010000021">
    <property type="protein sequence ID" value="KAF3839467.1"/>
    <property type="molecule type" value="Genomic_DNA"/>
</dbReference>
<accession>A0A7J5XSD1</accession>
<comment type="caution">
    <text evidence="2">The sequence shown here is derived from an EMBL/GenBank/DDBJ whole genome shotgun (WGS) entry which is preliminary data.</text>
</comment>